<evidence type="ECO:0000313" key="2">
    <source>
        <dbReference type="Proteomes" id="UP000033099"/>
    </source>
</evidence>
<dbReference type="EMBL" id="CP011117">
    <property type="protein sequence ID" value="AKA84481.1"/>
    <property type="molecule type" value="Genomic_DNA"/>
</dbReference>
<proteinExistence type="predicted"/>
<dbReference type="AlphaFoldDB" id="A0AAU8TQT0"/>
<gene>
    <name evidence="1" type="ORF">VO64_3935</name>
</gene>
<dbReference type="KEGG" id="pfb:VO64_3935"/>
<accession>A0AAU8TQT0</accession>
<organism evidence="1 2">
    <name type="scientific">Pseudomonas synxantha</name>
    <dbReference type="NCBI Taxonomy" id="47883"/>
    <lineage>
        <taxon>Bacteria</taxon>
        <taxon>Pseudomonadati</taxon>
        <taxon>Pseudomonadota</taxon>
        <taxon>Gammaproteobacteria</taxon>
        <taxon>Pseudomonadales</taxon>
        <taxon>Pseudomonadaceae</taxon>
        <taxon>Pseudomonas</taxon>
    </lineage>
</organism>
<reference evidence="1 2" key="1">
    <citation type="journal article" date="2015" name="Genome Announc.">
        <title>Complete Genome Sequence of Biocontrol Strain Pseudomonas fluorescens LBUM223.</title>
        <authorList>
            <person name="Roquigny R."/>
            <person name="Arseneault T."/>
            <person name="Gadkar V.J."/>
            <person name="Novinscak A."/>
            <person name="Joly D.L."/>
            <person name="Filion M."/>
        </authorList>
    </citation>
    <scope>NUCLEOTIDE SEQUENCE [LARGE SCALE GENOMIC DNA]</scope>
    <source>
        <strain evidence="1 2">LBUM223</strain>
    </source>
</reference>
<evidence type="ECO:0000313" key="1">
    <source>
        <dbReference type="EMBL" id="AKA84481.1"/>
    </source>
</evidence>
<protein>
    <submittedName>
        <fullName evidence="1">Uncharacterized protein</fullName>
    </submittedName>
</protein>
<dbReference type="Proteomes" id="UP000033099">
    <property type="component" value="Chromosome"/>
</dbReference>
<name>A0AAU8TQT0_9PSED</name>
<sequence>MLAKNVNDYARIQDVRGACEFFASKLAPTDGGTQQYITITRKKNN</sequence>